<proteinExistence type="predicted"/>
<accession>A0A830HCQ4</accession>
<protein>
    <submittedName>
        <fullName evidence="2">Uncharacterized protein</fullName>
    </submittedName>
</protein>
<sequence length="557" mass="60418">MAWCLPNFGKQPPPPAPPPDMQPEVLERTAKPCISTLVASAGNDVAITYANNSFAPVQLFSANTTGFARGDPVCPAGDALCLFHGTRKNDTYRLNETAATVWEVGAIGDIPFLYEPLGTDEGTNLRFRTSVWPPQGNGTLAIELRGAPSQPYGAFRIAFNATGHSLRYGYVDANIERSQVEARWNLAPSQVFDIAHAGFEDNAEDFAGGYDTGRWLSVVADFDYGNKTFSLTVDGETSGHVGMPPSVVNATSVQIARVRVKLQSPGAERARAAAIEELLQNETLAQELVAPPPQPPAAPPSPDTLTNVTDGEDIADEPDVAEVGAPPPTPPLPYAMTIDKDELEDLLPRMEVDEQVDVEACIDSMRLERIFVSIESAPTEMVVESTFETPTNTTAMYYERLERIERTAIIDPFFFALFQRMRDAGDPDIARGYYTTHEASLVSVDFPLECANPHVTYAWEITRVPTGSLVSASTVDGLTTTIATVKPDLPGEYALTLTAFAPRSHVEQIQDHVGDALARALMRRVAAMKRGAHKWGDNDSQLCRCFSSSSSSSPPHA</sequence>
<dbReference type="AlphaFoldDB" id="A0A830HCQ4"/>
<dbReference type="Proteomes" id="UP000660262">
    <property type="component" value="Unassembled WGS sequence"/>
</dbReference>
<evidence type="ECO:0000256" key="1">
    <source>
        <dbReference type="SAM" id="MobiDB-lite"/>
    </source>
</evidence>
<dbReference type="EMBL" id="BNJQ01000006">
    <property type="protein sequence ID" value="GHP03660.1"/>
    <property type="molecule type" value="Genomic_DNA"/>
</dbReference>
<comment type="caution">
    <text evidence="2">The sequence shown here is derived from an EMBL/GenBank/DDBJ whole genome shotgun (WGS) entry which is preliminary data.</text>
</comment>
<name>A0A830HCQ4_9CHLO</name>
<gene>
    <name evidence="2" type="ORF">PPROV_000241500</name>
</gene>
<feature type="compositionally biased region" description="Pro residues" evidence="1">
    <location>
        <begin position="290"/>
        <end position="302"/>
    </location>
</feature>
<evidence type="ECO:0000313" key="3">
    <source>
        <dbReference type="Proteomes" id="UP000660262"/>
    </source>
</evidence>
<keyword evidence="3" id="KW-1185">Reference proteome</keyword>
<feature type="region of interest" description="Disordered" evidence="1">
    <location>
        <begin position="289"/>
        <end position="312"/>
    </location>
</feature>
<organism evidence="2 3">
    <name type="scientific">Pycnococcus provasolii</name>
    <dbReference type="NCBI Taxonomy" id="41880"/>
    <lineage>
        <taxon>Eukaryota</taxon>
        <taxon>Viridiplantae</taxon>
        <taxon>Chlorophyta</taxon>
        <taxon>Pseudoscourfieldiophyceae</taxon>
        <taxon>Pseudoscourfieldiales</taxon>
        <taxon>Pycnococcaceae</taxon>
        <taxon>Pycnococcus</taxon>
    </lineage>
</organism>
<reference evidence="2" key="1">
    <citation type="submission" date="2020-10" db="EMBL/GenBank/DDBJ databases">
        <title>Unveiling of a novel bifunctional photoreceptor, Dualchrome1, isolated from a cosmopolitan green alga.</title>
        <authorList>
            <person name="Suzuki S."/>
            <person name="Kawachi M."/>
        </authorList>
    </citation>
    <scope>NUCLEOTIDE SEQUENCE</scope>
    <source>
        <strain evidence="2">NIES 2893</strain>
    </source>
</reference>
<evidence type="ECO:0000313" key="2">
    <source>
        <dbReference type="EMBL" id="GHP03660.1"/>
    </source>
</evidence>